<organism evidence="1 2">
    <name type="scientific">Panagrolaimus superbus</name>
    <dbReference type="NCBI Taxonomy" id="310955"/>
    <lineage>
        <taxon>Eukaryota</taxon>
        <taxon>Metazoa</taxon>
        <taxon>Ecdysozoa</taxon>
        <taxon>Nematoda</taxon>
        <taxon>Chromadorea</taxon>
        <taxon>Rhabditida</taxon>
        <taxon>Tylenchina</taxon>
        <taxon>Panagrolaimomorpha</taxon>
        <taxon>Panagrolaimoidea</taxon>
        <taxon>Panagrolaimidae</taxon>
        <taxon>Panagrolaimus</taxon>
    </lineage>
</organism>
<dbReference type="PANTHER" id="PTHR12039">
    <property type="entry name" value="NICOTINAMIDE MONONUCLEOTIDE ADENYLYLTRANSFERASE"/>
    <property type="match status" value="1"/>
</dbReference>
<dbReference type="SUPFAM" id="SSF52374">
    <property type="entry name" value="Nucleotidylyl transferase"/>
    <property type="match status" value="1"/>
</dbReference>
<sequence>MGLSIPPYIVHIEMFIMGKECMEKHGFKVVKGVMNPSSDSYKKSGMLSLFHRNEMCKLSVSNDKHNWIIVDNFEDSNPVTILQRCHDKMIKEYGEVKVMYLCGADAIDSFIEAHSKGKSKFWTFEELKTILDKYGMIIEVNSNRPGNASDPIKILKALNLPTKNVFAVFSTDDISRNYGRKCYKLCG</sequence>
<proteinExistence type="predicted"/>
<dbReference type="WBParaSite" id="PSU_v2.g14763.t1">
    <property type="protein sequence ID" value="PSU_v2.g14763.t1"/>
    <property type="gene ID" value="PSU_v2.g14763"/>
</dbReference>
<dbReference type="InterPro" id="IPR014729">
    <property type="entry name" value="Rossmann-like_a/b/a_fold"/>
</dbReference>
<keyword evidence="1" id="KW-1185">Reference proteome</keyword>
<dbReference type="GO" id="GO:0009435">
    <property type="term" value="P:NAD+ biosynthetic process"/>
    <property type="evidence" value="ECO:0007669"/>
    <property type="project" value="TreeGrafter"/>
</dbReference>
<dbReference type="GO" id="GO:0004515">
    <property type="term" value="F:nicotinate-nucleotide adenylyltransferase activity"/>
    <property type="evidence" value="ECO:0007669"/>
    <property type="project" value="TreeGrafter"/>
</dbReference>
<dbReference type="PANTHER" id="PTHR12039:SF0">
    <property type="entry name" value="NICOTINAMIDE-NUCLEOTIDE ADENYLYLTRANSFERASE"/>
    <property type="match status" value="1"/>
</dbReference>
<dbReference type="Gene3D" id="3.40.50.620">
    <property type="entry name" value="HUPs"/>
    <property type="match status" value="1"/>
</dbReference>
<dbReference type="Proteomes" id="UP000887577">
    <property type="component" value="Unplaced"/>
</dbReference>
<dbReference type="AlphaFoldDB" id="A0A914YBA4"/>
<accession>A0A914YBA4</accession>
<evidence type="ECO:0000313" key="1">
    <source>
        <dbReference type="Proteomes" id="UP000887577"/>
    </source>
</evidence>
<dbReference type="GO" id="GO:0000309">
    <property type="term" value="F:nicotinamide-nucleotide adenylyltransferase activity"/>
    <property type="evidence" value="ECO:0007669"/>
    <property type="project" value="TreeGrafter"/>
</dbReference>
<name>A0A914YBA4_9BILA</name>
<dbReference type="InterPro" id="IPR051182">
    <property type="entry name" value="Euk_NMN_adenylyltrnsfrase"/>
</dbReference>
<protein>
    <submittedName>
        <fullName evidence="2">Cytidyltransferase-like domain-containing protein</fullName>
    </submittedName>
</protein>
<reference evidence="2" key="1">
    <citation type="submission" date="2022-11" db="UniProtKB">
        <authorList>
            <consortium name="WormBaseParasite"/>
        </authorList>
    </citation>
    <scope>IDENTIFICATION</scope>
</reference>
<evidence type="ECO:0000313" key="2">
    <source>
        <dbReference type="WBParaSite" id="PSU_v2.g14763.t1"/>
    </source>
</evidence>